<dbReference type="EMBL" id="AALAQH010000011">
    <property type="protein sequence ID" value="ECX6925835.1"/>
    <property type="molecule type" value="Genomic_DNA"/>
</dbReference>
<dbReference type="GO" id="GO:0051276">
    <property type="term" value="P:chromosome organization"/>
    <property type="evidence" value="ECO:0007669"/>
    <property type="project" value="InterPro"/>
</dbReference>
<evidence type="ECO:0000256" key="1">
    <source>
        <dbReference type="ARBA" id="ARBA00022612"/>
    </source>
</evidence>
<name>A0A826CNT2_LISMN</name>
<evidence type="ECO:0000313" key="4">
    <source>
        <dbReference type="Proteomes" id="UP000427828"/>
    </source>
</evidence>
<comment type="caution">
    <text evidence="3">The sequence shown here is derived from an EMBL/GenBank/DDBJ whole genome shotgun (WGS) entry which is preliminary data.</text>
</comment>
<dbReference type="AlphaFoldDB" id="A0A826CNT2"/>
<reference evidence="3 4" key="1">
    <citation type="submission" date="2018-06" db="EMBL/GenBank/DDBJ databases">
        <authorList>
            <consortium name="GenomeTrakr: Next Generation Sequencing Network for Food Pathogen Tracability"/>
        </authorList>
    </citation>
    <scope>NUCLEOTIDE SEQUENCE [LARGE SCALE GENOMIC DNA]</scope>
    <source>
        <strain evidence="3 4">FLAG-51482A</strain>
    </source>
</reference>
<protein>
    <submittedName>
        <fullName evidence="3">Terminase small subunit</fullName>
    </submittedName>
</protein>
<accession>A0A826CNT2</accession>
<organism evidence="3 4">
    <name type="scientific">Listeria monocytogenes</name>
    <dbReference type="NCBI Taxonomy" id="1639"/>
    <lineage>
        <taxon>Bacteria</taxon>
        <taxon>Bacillati</taxon>
        <taxon>Bacillota</taxon>
        <taxon>Bacilli</taxon>
        <taxon>Bacillales</taxon>
        <taxon>Listeriaceae</taxon>
        <taxon>Listeria</taxon>
    </lineage>
</organism>
<dbReference type="PANTHER" id="PTHR41328:SF2">
    <property type="entry name" value="TERMINASE SMALL SUBUNIT"/>
    <property type="match status" value="1"/>
</dbReference>
<dbReference type="InterPro" id="IPR052404">
    <property type="entry name" value="SPP1-like_terminase"/>
</dbReference>
<evidence type="ECO:0000256" key="2">
    <source>
        <dbReference type="ARBA" id="ARBA00023219"/>
    </source>
</evidence>
<dbReference type="Proteomes" id="UP000427828">
    <property type="component" value="Unassembled WGS sequence"/>
</dbReference>
<dbReference type="InterPro" id="IPR038713">
    <property type="entry name" value="Terminase_Gp1_N_sf"/>
</dbReference>
<dbReference type="InterPro" id="IPR005335">
    <property type="entry name" value="Terminase_ssu"/>
</dbReference>
<sequence>MKLTEKQKRFADEYIKCGNATEAARLAGYSSKTANRIGTENLSKPVIKDYIANALEKLEADRVMDYTEAMQLLTEIARGEMTEKVVVTYGDNYDVIDKEPEISQRINALKEIVKRHAAGGRDKLQEELIQAQIDKLRADTKQESNQGITTIIMSNVDEMQAYLDKKAGGNDERDDTQTTN</sequence>
<dbReference type="PANTHER" id="PTHR41328">
    <property type="entry name" value="TERMINASE SMALL SUBUNIT-RELATED"/>
    <property type="match status" value="1"/>
</dbReference>
<dbReference type="Gene3D" id="6.10.140.2160">
    <property type="match status" value="1"/>
</dbReference>
<evidence type="ECO:0000313" key="3">
    <source>
        <dbReference type="EMBL" id="ECX6925835.1"/>
    </source>
</evidence>
<proteinExistence type="predicted"/>
<dbReference type="Pfam" id="PF03592">
    <property type="entry name" value="Terminase_2"/>
    <property type="match status" value="1"/>
</dbReference>
<keyword evidence="2" id="KW-0231">Viral genome packaging</keyword>
<dbReference type="Gene3D" id="1.10.10.1400">
    <property type="entry name" value="Terminase, small subunit, N-terminal DNA-binding domain, HTH motif"/>
    <property type="match status" value="1"/>
</dbReference>
<keyword evidence="1" id="KW-1188">Viral release from host cell</keyword>
<dbReference type="RefSeq" id="WP_003727779.1">
    <property type="nucleotide sequence ID" value="NZ_CYVF01000015.1"/>
</dbReference>
<gene>
    <name evidence="3" type="ORF">BCZ19_14215</name>
</gene>